<evidence type="ECO:0000256" key="3">
    <source>
        <dbReference type="ARBA" id="ARBA00022679"/>
    </source>
</evidence>
<dbReference type="Pfam" id="PF16822">
    <property type="entry name" value="ALGX"/>
    <property type="match status" value="1"/>
</dbReference>
<dbReference type="Proteomes" id="UP000268727">
    <property type="component" value="Unassembled WGS sequence"/>
</dbReference>
<keyword evidence="4" id="KW-0732">Signal</keyword>
<evidence type="ECO:0000256" key="1">
    <source>
        <dbReference type="ARBA" id="ARBA00004418"/>
    </source>
</evidence>
<gene>
    <name evidence="10" type="ORF">EDD40_4642</name>
</gene>
<dbReference type="InterPro" id="IPR031811">
    <property type="entry name" value="ALGX/ALGJ_SGNH-like"/>
</dbReference>
<evidence type="ECO:0000313" key="10">
    <source>
        <dbReference type="EMBL" id="ROP39262.1"/>
    </source>
</evidence>
<comment type="subcellular location">
    <subcellularLocation>
        <location evidence="1">Periplasm</location>
    </subcellularLocation>
</comment>
<dbReference type="GO" id="GO:0042597">
    <property type="term" value="C:periplasmic space"/>
    <property type="evidence" value="ECO:0007669"/>
    <property type="project" value="UniProtKB-SubCell"/>
</dbReference>
<dbReference type="GO" id="GO:0042121">
    <property type="term" value="P:alginic acid biosynthetic process"/>
    <property type="evidence" value="ECO:0007669"/>
    <property type="project" value="UniProtKB-UniPathway"/>
</dbReference>
<evidence type="ECO:0000256" key="5">
    <source>
        <dbReference type="ARBA" id="ARBA00022764"/>
    </source>
</evidence>
<accession>A0A3N1HAF6</accession>
<dbReference type="GO" id="GO:0016787">
    <property type="term" value="F:hydrolase activity"/>
    <property type="evidence" value="ECO:0007669"/>
    <property type="project" value="UniProtKB-KW"/>
</dbReference>
<feature type="transmembrane region" description="Helical" evidence="8">
    <location>
        <begin position="67"/>
        <end position="86"/>
    </location>
</feature>
<evidence type="ECO:0000256" key="4">
    <source>
        <dbReference type="ARBA" id="ARBA00022729"/>
    </source>
</evidence>
<sequence length="457" mass="50105">MAAGLHAGRFSNPHLEVNHEQVMRLPTTLFGVSTDPPPKSLPAVPESLLPREHALYRPRHSGRQRTALTLAVIFFCAPALLLLVGVRPAEFENRKLAEFPSITDGWGFFTGFNAWASDHVPLRDKAVAAANGISRGVFGEAPDLDRRQDVVGPVPTPPKDPSADLPDPTAFVDAIEGKDDWLYLGADVEGACDPVMPIAEVHARLARLRAAVESSGRRFLLVVAPNKSTMVPDYLPSKFYGKDCFTKARDEFWRGIGKTGALDLRSRIEETAKLTNRLPYPKYDSHWTHEGSLVMARVITDTVKPNTSKAWKVEPTKVVDREGDLAPLLGRTATDPIQSYDLAPDGSTVRNHEITPDPKPQRFTQPPSKGVATAKVGLLGDSFAYYAAQYLVACFTDLTMVHVERLTHDPREVARALAANDVVVLEAAERLLVSGLDPVLEPPVIDIIAEEMAKQPR</sequence>
<keyword evidence="11" id="KW-1185">Reference proteome</keyword>
<feature type="compositionally biased region" description="Basic and acidic residues" evidence="7">
    <location>
        <begin position="350"/>
        <end position="360"/>
    </location>
</feature>
<keyword evidence="5" id="KW-0574">Periplasm</keyword>
<feature type="domain" description="AlgX/AlgJ SGNH hydrolase-like" evidence="9">
    <location>
        <begin position="175"/>
        <end position="384"/>
    </location>
</feature>
<feature type="region of interest" description="Disordered" evidence="7">
    <location>
        <begin position="344"/>
        <end position="368"/>
    </location>
</feature>
<evidence type="ECO:0000259" key="9">
    <source>
        <dbReference type="Pfam" id="PF16822"/>
    </source>
</evidence>
<evidence type="ECO:0000313" key="11">
    <source>
        <dbReference type="Proteomes" id="UP000268727"/>
    </source>
</evidence>
<keyword evidence="8" id="KW-0472">Membrane</keyword>
<comment type="pathway">
    <text evidence="2">Glycan biosynthesis; alginate biosynthesis.</text>
</comment>
<dbReference type="UniPathway" id="UPA00286"/>
<evidence type="ECO:0000256" key="6">
    <source>
        <dbReference type="ARBA" id="ARBA00022841"/>
    </source>
</evidence>
<keyword evidence="8" id="KW-1133">Transmembrane helix</keyword>
<name>A0A3N1HAF6_9PSEU</name>
<proteinExistence type="predicted"/>
<keyword evidence="3 10" id="KW-0808">Transferase</keyword>
<dbReference type="EMBL" id="RJKM01000001">
    <property type="protein sequence ID" value="ROP39262.1"/>
    <property type="molecule type" value="Genomic_DNA"/>
</dbReference>
<dbReference type="GO" id="GO:0016740">
    <property type="term" value="F:transferase activity"/>
    <property type="evidence" value="ECO:0007669"/>
    <property type="project" value="UniProtKB-KW"/>
</dbReference>
<dbReference type="AlphaFoldDB" id="A0A3N1HAF6"/>
<protein>
    <submittedName>
        <fullName evidence="10">Acetyltransferase AlgX (SGNH hydrolase-like protein)</fullName>
    </submittedName>
</protein>
<comment type="caution">
    <text evidence="10">The sequence shown here is derived from an EMBL/GenBank/DDBJ whole genome shotgun (WGS) entry which is preliminary data.</text>
</comment>
<dbReference type="OrthoDB" id="3264206at2"/>
<reference evidence="10 11" key="1">
    <citation type="submission" date="2018-11" db="EMBL/GenBank/DDBJ databases">
        <title>Sequencing the genomes of 1000 actinobacteria strains.</title>
        <authorList>
            <person name="Klenk H.-P."/>
        </authorList>
    </citation>
    <scope>NUCLEOTIDE SEQUENCE [LARGE SCALE GENOMIC DNA]</scope>
    <source>
        <strain evidence="10 11">DSM 44231</strain>
    </source>
</reference>
<keyword evidence="10" id="KW-0378">Hydrolase</keyword>
<keyword evidence="8" id="KW-0812">Transmembrane</keyword>
<evidence type="ECO:0000256" key="2">
    <source>
        <dbReference type="ARBA" id="ARBA00005182"/>
    </source>
</evidence>
<evidence type="ECO:0000256" key="7">
    <source>
        <dbReference type="SAM" id="MobiDB-lite"/>
    </source>
</evidence>
<keyword evidence="6" id="KW-0016">Alginate biosynthesis</keyword>
<evidence type="ECO:0000256" key="8">
    <source>
        <dbReference type="SAM" id="Phobius"/>
    </source>
</evidence>
<organism evidence="10 11">
    <name type="scientific">Saccharothrix texasensis</name>
    <dbReference type="NCBI Taxonomy" id="103734"/>
    <lineage>
        <taxon>Bacteria</taxon>
        <taxon>Bacillati</taxon>
        <taxon>Actinomycetota</taxon>
        <taxon>Actinomycetes</taxon>
        <taxon>Pseudonocardiales</taxon>
        <taxon>Pseudonocardiaceae</taxon>
        <taxon>Saccharothrix</taxon>
    </lineage>
</organism>